<feature type="domain" description="ABC-2 type transporter transmembrane" evidence="6">
    <location>
        <begin position="1"/>
        <end position="66"/>
    </location>
</feature>
<evidence type="ECO:0000256" key="5">
    <source>
        <dbReference type="SAM" id="Phobius"/>
    </source>
</evidence>
<dbReference type="GO" id="GO:0140359">
    <property type="term" value="F:ABC-type transporter activity"/>
    <property type="evidence" value="ECO:0007669"/>
    <property type="project" value="InterPro"/>
</dbReference>
<dbReference type="AlphaFoldDB" id="A0A653D0U9"/>
<evidence type="ECO:0000313" key="8">
    <source>
        <dbReference type="Proteomes" id="UP000410492"/>
    </source>
</evidence>
<organism evidence="7 8">
    <name type="scientific">Callosobruchus maculatus</name>
    <name type="common">Southern cowpea weevil</name>
    <name type="synonym">Pulse bruchid</name>
    <dbReference type="NCBI Taxonomy" id="64391"/>
    <lineage>
        <taxon>Eukaryota</taxon>
        <taxon>Metazoa</taxon>
        <taxon>Ecdysozoa</taxon>
        <taxon>Arthropoda</taxon>
        <taxon>Hexapoda</taxon>
        <taxon>Insecta</taxon>
        <taxon>Pterygota</taxon>
        <taxon>Neoptera</taxon>
        <taxon>Endopterygota</taxon>
        <taxon>Coleoptera</taxon>
        <taxon>Polyphaga</taxon>
        <taxon>Cucujiformia</taxon>
        <taxon>Chrysomeloidea</taxon>
        <taxon>Chrysomelidae</taxon>
        <taxon>Bruchinae</taxon>
        <taxon>Bruchini</taxon>
        <taxon>Callosobruchus</taxon>
    </lineage>
</organism>
<dbReference type="GO" id="GO:0016020">
    <property type="term" value="C:membrane"/>
    <property type="evidence" value="ECO:0007669"/>
    <property type="project" value="UniProtKB-SubCell"/>
</dbReference>
<dbReference type="InterPro" id="IPR013525">
    <property type="entry name" value="ABC2_TM"/>
</dbReference>
<dbReference type="Pfam" id="PF01061">
    <property type="entry name" value="ABC2_membrane"/>
    <property type="match status" value="1"/>
</dbReference>
<keyword evidence="3 5" id="KW-1133">Transmembrane helix</keyword>
<evidence type="ECO:0000256" key="2">
    <source>
        <dbReference type="ARBA" id="ARBA00022692"/>
    </source>
</evidence>
<proteinExistence type="predicted"/>
<dbReference type="EMBL" id="CAACVG010009658">
    <property type="protein sequence ID" value="VEN53806.1"/>
    <property type="molecule type" value="Genomic_DNA"/>
</dbReference>
<evidence type="ECO:0000256" key="4">
    <source>
        <dbReference type="ARBA" id="ARBA00023136"/>
    </source>
</evidence>
<accession>A0A653D0U9</accession>
<dbReference type="OrthoDB" id="6699272at2759"/>
<evidence type="ECO:0000256" key="1">
    <source>
        <dbReference type="ARBA" id="ARBA00004141"/>
    </source>
</evidence>
<reference evidence="7 8" key="1">
    <citation type="submission" date="2019-01" db="EMBL/GenBank/DDBJ databases">
        <authorList>
            <person name="Sayadi A."/>
        </authorList>
    </citation>
    <scope>NUCLEOTIDE SEQUENCE [LARGE SCALE GENOMIC DNA]</scope>
</reference>
<keyword evidence="2 5" id="KW-0812">Transmembrane</keyword>
<keyword evidence="8" id="KW-1185">Reference proteome</keyword>
<evidence type="ECO:0000256" key="3">
    <source>
        <dbReference type="ARBA" id="ARBA00022989"/>
    </source>
</evidence>
<name>A0A653D0U9_CALMS</name>
<sequence length="169" mass="19262">MLLYLNCIQILMTTFVYLLPFTQTMTVLASAVTSALFMLSGYSLHVKDLPEYLMWVQYIDPAAWLLPFLLNRELSPEAIQSSSGKILCQVKHQDIIVQLPCSSRNGTTILKQYGFHKSEKLFFDYDNPPVAMICFYVVLSVIACIVFTMNCCGRNKTSKRKGHNYTNKP</sequence>
<feature type="transmembrane region" description="Helical" evidence="5">
    <location>
        <begin position="130"/>
        <end position="152"/>
    </location>
</feature>
<comment type="subcellular location">
    <subcellularLocation>
        <location evidence="1">Membrane</location>
        <topology evidence="1">Multi-pass membrane protein</topology>
    </subcellularLocation>
</comment>
<gene>
    <name evidence="7" type="ORF">CALMAC_LOCUS13491</name>
</gene>
<evidence type="ECO:0000259" key="6">
    <source>
        <dbReference type="Pfam" id="PF01061"/>
    </source>
</evidence>
<dbReference type="Proteomes" id="UP000410492">
    <property type="component" value="Unassembled WGS sequence"/>
</dbReference>
<evidence type="ECO:0000313" key="7">
    <source>
        <dbReference type="EMBL" id="VEN53806.1"/>
    </source>
</evidence>
<protein>
    <recommendedName>
        <fullName evidence="6">ABC-2 type transporter transmembrane domain-containing protein</fullName>
    </recommendedName>
</protein>
<feature type="transmembrane region" description="Helical" evidence="5">
    <location>
        <begin position="15"/>
        <end position="40"/>
    </location>
</feature>
<keyword evidence="4 5" id="KW-0472">Membrane</keyword>